<dbReference type="EMBL" id="PUIQ01000147">
    <property type="protein sequence ID" value="PQP06725.1"/>
    <property type="molecule type" value="Genomic_DNA"/>
</dbReference>
<dbReference type="InterPro" id="IPR044068">
    <property type="entry name" value="CB"/>
</dbReference>
<dbReference type="Pfam" id="PF00589">
    <property type="entry name" value="Phage_integrase"/>
    <property type="match status" value="1"/>
</dbReference>
<dbReference type="InterPro" id="IPR050090">
    <property type="entry name" value="Tyrosine_recombinase_XerCD"/>
</dbReference>
<evidence type="ECO:0000256" key="1">
    <source>
        <dbReference type="ARBA" id="ARBA00022908"/>
    </source>
</evidence>
<reference evidence="7 8" key="1">
    <citation type="submission" date="2018-02" db="EMBL/GenBank/DDBJ databases">
        <title>Draft genome sequencing of Burkholderia cepacia Y14-15.</title>
        <authorList>
            <person name="Zheng B.-X."/>
        </authorList>
    </citation>
    <scope>NUCLEOTIDE SEQUENCE [LARGE SCALE GENOMIC DNA]</scope>
    <source>
        <strain evidence="7 8">Y14-15</strain>
    </source>
</reference>
<dbReference type="CDD" id="cd01188">
    <property type="entry name" value="INT_RitA_C_like"/>
    <property type="match status" value="1"/>
</dbReference>
<organism evidence="7 8">
    <name type="scientific">Burkholderia cepacia</name>
    <name type="common">Pseudomonas cepacia</name>
    <dbReference type="NCBI Taxonomy" id="292"/>
    <lineage>
        <taxon>Bacteria</taxon>
        <taxon>Pseudomonadati</taxon>
        <taxon>Pseudomonadota</taxon>
        <taxon>Betaproteobacteria</taxon>
        <taxon>Burkholderiales</taxon>
        <taxon>Burkholderiaceae</taxon>
        <taxon>Burkholderia</taxon>
        <taxon>Burkholderia cepacia complex</taxon>
    </lineage>
</organism>
<evidence type="ECO:0000259" key="5">
    <source>
        <dbReference type="PROSITE" id="PS51898"/>
    </source>
</evidence>
<feature type="domain" description="Core-binding (CB)" evidence="6">
    <location>
        <begin position="118"/>
        <end position="203"/>
    </location>
</feature>
<dbReference type="PROSITE" id="PS51900">
    <property type="entry name" value="CB"/>
    <property type="match status" value="1"/>
</dbReference>
<dbReference type="AlphaFoldDB" id="A0A2S8HWE0"/>
<evidence type="ECO:0000313" key="7">
    <source>
        <dbReference type="EMBL" id="PQP06725.1"/>
    </source>
</evidence>
<gene>
    <name evidence="7" type="ORF">C5615_38490</name>
</gene>
<name>A0A2S8HWE0_BURCE</name>
<dbReference type="Gene3D" id="1.10.443.10">
    <property type="entry name" value="Intergrase catalytic core"/>
    <property type="match status" value="1"/>
</dbReference>
<dbReference type="Proteomes" id="UP000238206">
    <property type="component" value="Unassembled WGS sequence"/>
</dbReference>
<evidence type="ECO:0000256" key="2">
    <source>
        <dbReference type="ARBA" id="ARBA00023125"/>
    </source>
</evidence>
<accession>A0A2S8HWE0</accession>
<dbReference type="InterPro" id="IPR011010">
    <property type="entry name" value="DNA_brk_join_enz"/>
</dbReference>
<dbReference type="InterPro" id="IPR002104">
    <property type="entry name" value="Integrase_catalytic"/>
</dbReference>
<dbReference type="SUPFAM" id="SSF56349">
    <property type="entry name" value="DNA breaking-rejoining enzymes"/>
    <property type="match status" value="1"/>
</dbReference>
<dbReference type="GO" id="GO:0015074">
    <property type="term" value="P:DNA integration"/>
    <property type="evidence" value="ECO:0007669"/>
    <property type="project" value="UniProtKB-KW"/>
</dbReference>
<dbReference type="PROSITE" id="PS51898">
    <property type="entry name" value="TYR_RECOMBINASE"/>
    <property type="match status" value="1"/>
</dbReference>
<dbReference type="GO" id="GO:0006310">
    <property type="term" value="P:DNA recombination"/>
    <property type="evidence" value="ECO:0007669"/>
    <property type="project" value="UniProtKB-KW"/>
</dbReference>
<dbReference type="RefSeq" id="WP_105393999.1">
    <property type="nucleotide sequence ID" value="NZ_PUIQ01000147.1"/>
</dbReference>
<evidence type="ECO:0000313" key="8">
    <source>
        <dbReference type="Proteomes" id="UP000238206"/>
    </source>
</evidence>
<evidence type="ECO:0000256" key="3">
    <source>
        <dbReference type="ARBA" id="ARBA00023172"/>
    </source>
</evidence>
<protein>
    <submittedName>
        <fullName evidence="7">Integrase</fullName>
    </submittedName>
</protein>
<sequence length="417" mass="46907">MSTDPCLACLARRDWLLNGPLSNFISSYIEALQSRRYARGTIGAYLRCLAHFSYWMKYEGVPVTSIDHALIERFIRLHFPICTCPAPCRSVVSETRAALHHLLALLRDAGAATSKTMSPMAVELQRFHDHLQNICGLASSTCTYRVRHLEAFFTSRFEGNVPRIERLTIGDIDSFLHDLGARWKPSSRGVICTSLRSYLRFRAMRGDDTRILTATLPAIANWPRRSPPKVLSDVQLRQFLQAFDVSDPVGLRDYAIARCILDLGLRGDEAAHLTLDCVDWRNGIVMLHRTKSQRAQHLPLPVQTGAALTRYLREGRPRTDSRAIFVRHRAPFGIPLTVPAIRNAMNRAFARSGLADQFCSTHVLRRSTATRLQKAGVSLKEIADLLRHRSLNTARVYARVDLEGLRSVALPWPGSTS</sequence>
<evidence type="ECO:0000256" key="4">
    <source>
        <dbReference type="PROSITE-ProRule" id="PRU01248"/>
    </source>
</evidence>
<keyword evidence="1" id="KW-0229">DNA integration</keyword>
<keyword evidence="3" id="KW-0233">DNA recombination</keyword>
<dbReference type="PANTHER" id="PTHR30349:SF90">
    <property type="entry name" value="TYROSINE RECOMBINASE XERD"/>
    <property type="match status" value="1"/>
</dbReference>
<feature type="domain" description="Tyr recombinase" evidence="5">
    <location>
        <begin position="226"/>
        <end position="410"/>
    </location>
</feature>
<evidence type="ECO:0000259" key="6">
    <source>
        <dbReference type="PROSITE" id="PS51900"/>
    </source>
</evidence>
<proteinExistence type="predicted"/>
<dbReference type="GO" id="GO:0003677">
    <property type="term" value="F:DNA binding"/>
    <property type="evidence" value="ECO:0007669"/>
    <property type="project" value="UniProtKB-UniRule"/>
</dbReference>
<dbReference type="InterPro" id="IPR013762">
    <property type="entry name" value="Integrase-like_cat_sf"/>
</dbReference>
<dbReference type="PANTHER" id="PTHR30349">
    <property type="entry name" value="PHAGE INTEGRASE-RELATED"/>
    <property type="match status" value="1"/>
</dbReference>
<keyword evidence="2 4" id="KW-0238">DNA-binding</keyword>
<comment type="caution">
    <text evidence="7">The sequence shown here is derived from an EMBL/GenBank/DDBJ whole genome shotgun (WGS) entry which is preliminary data.</text>
</comment>